<keyword evidence="2" id="KW-0732">Signal</keyword>
<protein>
    <submittedName>
        <fullName evidence="3">Molybdate/tungstate transport system substrate-binding protein</fullName>
    </submittedName>
</protein>
<evidence type="ECO:0000313" key="3">
    <source>
        <dbReference type="EMBL" id="MDQ0191295.1"/>
    </source>
</evidence>
<keyword evidence="4" id="KW-1185">Reference proteome</keyword>
<dbReference type="PROSITE" id="PS51257">
    <property type="entry name" value="PROKAR_LIPOPROTEIN"/>
    <property type="match status" value="1"/>
</dbReference>
<dbReference type="InterPro" id="IPR050682">
    <property type="entry name" value="ModA/WtpA"/>
</dbReference>
<dbReference type="Gene3D" id="3.40.190.10">
    <property type="entry name" value="Periplasmic binding protein-like II"/>
    <property type="match status" value="2"/>
</dbReference>
<sequence>MPKKSLFLASIGIAACLALAGCGTTSNGTANSANTTSANSTGTTAGAKGTADVAYAGSLQLTNDQYVAPAFEKATGLAYKGYGQGADAVANLIKSGQITPNVFDSIGTGPIEKVGTDKADWAIGFASSPLVIVYSKQSPYASQLEQIANGTKPLKDLFTLMEQPNFHLGRTDPNQDPQGQYFVMMLHLAEKQFNLPAGTANKILGSLDNSQQVYQETDILSRLQAGEMDASSAYLPQAIQQHLPYIKLPDTINMGNPADAKLYASESLKLSDGSTVTGSPIEIYVTGIKGTPDQSAGTAFIKFALSKQGLAIYRKMGYTITPFQVWGNKSDIPQSIEQEITG</sequence>
<dbReference type="RefSeq" id="WP_274457218.1">
    <property type="nucleotide sequence ID" value="NZ_CP067097.1"/>
</dbReference>
<evidence type="ECO:0000256" key="2">
    <source>
        <dbReference type="SAM" id="SignalP"/>
    </source>
</evidence>
<comment type="caution">
    <text evidence="3">The sequence shown here is derived from an EMBL/GenBank/DDBJ whole genome shotgun (WGS) entry which is preliminary data.</text>
</comment>
<evidence type="ECO:0000313" key="4">
    <source>
        <dbReference type="Proteomes" id="UP001232973"/>
    </source>
</evidence>
<dbReference type="Proteomes" id="UP001232973">
    <property type="component" value="Unassembled WGS sequence"/>
</dbReference>
<dbReference type="SUPFAM" id="SSF53850">
    <property type="entry name" value="Periplasmic binding protein-like II"/>
    <property type="match status" value="1"/>
</dbReference>
<organism evidence="3 4">
    <name type="scientific">Alicyclobacillus cycloheptanicus</name>
    <dbReference type="NCBI Taxonomy" id="1457"/>
    <lineage>
        <taxon>Bacteria</taxon>
        <taxon>Bacillati</taxon>
        <taxon>Bacillota</taxon>
        <taxon>Bacilli</taxon>
        <taxon>Bacillales</taxon>
        <taxon>Alicyclobacillaceae</taxon>
        <taxon>Alicyclobacillus</taxon>
    </lineage>
</organism>
<comment type="similarity">
    <text evidence="1">Belongs to the bacterial solute-binding protein 1 family. WtpA subfamily.</text>
</comment>
<reference evidence="3 4" key="1">
    <citation type="submission" date="2023-07" db="EMBL/GenBank/DDBJ databases">
        <title>Genomic Encyclopedia of Type Strains, Phase IV (KMG-IV): sequencing the most valuable type-strain genomes for metagenomic binning, comparative biology and taxonomic classification.</title>
        <authorList>
            <person name="Goeker M."/>
        </authorList>
    </citation>
    <scope>NUCLEOTIDE SEQUENCE [LARGE SCALE GENOMIC DNA]</scope>
    <source>
        <strain evidence="3 4">DSM 4006</strain>
    </source>
</reference>
<dbReference type="EMBL" id="JAUSTP010000037">
    <property type="protein sequence ID" value="MDQ0191295.1"/>
    <property type="molecule type" value="Genomic_DNA"/>
</dbReference>
<feature type="signal peptide" evidence="2">
    <location>
        <begin position="1"/>
        <end position="20"/>
    </location>
</feature>
<accession>A0ABT9XLY1</accession>
<dbReference type="CDD" id="cd13540">
    <property type="entry name" value="PBP2_ModA_WtpA"/>
    <property type="match status" value="1"/>
</dbReference>
<dbReference type="PANTHER" id="PTHR30632:SF16">
    <property type="entry name" value="MOLYBDATE_TUNGSTATE-BINDING PROTEIN WTPA"/>
    <property type="match status" value="1"/>
</dbReference>
<gene>
    <name evidence="3" type="ORF">J2S03_003165</name>
</gene>
<dbReference type="Pfam" id="PF13531">
    <property type="entry name" value="SBP_bac_11"/>
    <property type="match status" value="1"/>
</dbReference>
<proteinExistence type="inferred from homology"/>
<feature type="chain" id="PRO_5047178570" evidence="2">
    <location>
        <begin position="21"/>
        <end position="342"/>
    </location>
</feature>
<evidence type="ECO:0000256" key="1">
    <source>
        <dbReference type="ARBA" id="ARBA00009438"/>
    </source>
</evidence>
<name>A0ABT9XLY1_9BACL</name>
<dbReference type="PANTHER" id="PTHR30632">
    <property type="entry name" value="MOLYBDATE-BINDING PERIPLASMIC PROTEIN"/>
    <property type="match status" value="1"/>
</dbReference>